<feature type="domain" description="GP-PDE" evidence="1">
    <location>
        <begin position="21"/>
        <end position="272"/>
    </location>
</feature>
<evidence type="ECO:0000259" key="1">
    <source>
        <dbReference type="PROSITE" id="PS51704"/>
    </source>
</evidence>
<evidence type="ECO:0000313" key="2">
    <source>
        <dbReference type="EMBL" id="AWT27291.1"/>
    </source>
</evidence>
<keyword evidence="3" id="KW-1185">Reference proteome</keyword>
<dbReference type="AlphaFoldDB" id="A0A2Z3YUE1"/>
<evidence type="ECO:0000313" key="3">
    <source>
        <dbReference type="Proteomes" id="UP000247696"/>
    </source>
</evidence>
<dbReference type="KEGG" id="cpre:Csp1_25430"/>
<dbReference type="InterPro" id="IPR030395">
    <property type="entry name" value="GP_PDE_dom"/>
</dbReference>
<organism evidence="2 3">
    <name type="scientific">Corynebacterium provencense</name>
    <dbReference type="NCBI Taxonomy" id="1737425"/>
    <lineage>
        <taxon>Bacteria</taxon>
        <taxon>Bacillati</taxon>
        <taxon>Actinomycetota</taxon>
        <taxon>Actinomycetes</taxon>
        <taxon>Mycobacteriales</taxon>
        <taxon>Corynebacteriaceae</taxon>
        <taxon>Corynebacterium</taxon>
    </lineage>
</organism>
<dbReference type="PANTHER" id="PTHR46211">
    <property type="entry name" value="GLYCEROPHOSPHORYL DIESTER PHOSPHODIESTERASE"/>
    <property type="match status" value="1"/>
</dbReference>
<reference evidence="3" key="1">
    <citation type="submission" date="2017-11" db="EMBL/GenBank/DDBJ databases">
        <title>Otitis media/interna in a cat caused by the recently described species Corynebacterium provencense.</title>
        <authorList>
            <person name="Kittl S."/>
            <person name="Brodard I."/>
            <person name="Rychener L."/>
            <person name="Jores J."/>
            <person name="Roosje P."/>
            <person name="Gobeli Brawand S."/>
        </authorList>
    </citation>
    <scope>NUCLEOTIDE SEQUENCE [LARGE SCALE GENOMIC DNA]</scope>
    <source>
        <strain evidence="3">17KM38</strain>
    </source>
</reference>
<proteinExistence type="predicted"/>
<dbReference type="EMBL" id="CP024988">
    <property type="protein sequence ID" value="AWT27291.1"/>
    <property type="molecule type" value="Genomic_DNA"/>
</dbReference>
<dbReference type="Gene3D" id="3.20.20.190">
    <property type="entry name" value="Phosphatidylinositol (PI) phosphodiesterase"/>
    <property type="match status" value="1"/>
</dbReference>
<dbReference type="PANTHER" id="PTHR46211:SF1">
    <property type="entry name" value="GLYCEROPHOSPHODIESTER PHOSPHODIESTERASE, CYTOPLASMIC"/>
    <property type="match status" value="1"/>
</dbReference>
<dbReference type="GO" id="GO:0008889">
    <property type="term" value="F:glycerophosphodiester phosphodiesterase activity"/>
    <property type="evidence" value="ECO:0007669"/>
    <property type="project" value="UniProtKB-EC"/>
</dbReference>
<dbReference type="Proteomes" id="UP000247696">
    <property type="component" value="Chromosome"/>
</dbReference>
<accession>A0A2Z3YUE1</accession>
<name>A0A2Z3YUE1_9CORY</name>
<gene>
    <name evidence="2" type="primary">glpQ1</name>
    <name evidence="2" type="ORF">Csp1_25430</name>
</gene>
<dbReference type="PROSITE" id="PS51704">
    <property type="entry name" value="GP_PDE"/>
    <property type="match status" value="1"/>
</dbReference>
<dbReference type="InterPro" id="IPR017946">
    <property type="entry name" value="PLC-like_Pdiesterase_TIM-brl"/>
</dbReference>
<dbReference type="Pfam" id="PF03009">
    <property type="entry name" value="GDPD"/>
    <property type="match status" value="1"/>
</dbReference>
<dbReference type="EC" id="3.1.4.46" evidence="2"/>
<dbReference type="STRING" id="1737425.GCA_900049755_01351"/>
<dbReference type="SUPFAM" id="SSF51695">
    <property type="entry name" value="PLC-like phosphodiesterases"/>
    <property type="match status" value="1"/>
</dbReference>
<dbReference type="GO" id="GO:0006629">
    <property type="term" value="P:lipid metabolic process"/>
    <property type="evidence" value="ECO:0007669"/>
    <property type="project" value="InterPro"/>
</dbReference>
<sequence length="280" mass="30900">MEASAGCGRICHATETTVGAVKIIAHRGASGHHPEMTRDAFETAFAQHADGIECDIQLSADGVPVCLHDPTVDRTSDGSGPVNRKTLAELRELNFGTHGRPQQILTLAELLDLLRDAGNPAGDPGYRPEIFVETKRLGTFGERRGQLENALQSALVRAGMADGDDSARVHLISFDPGSLARFRRINPDIHRIFLHRDYRGERVLHRLEDAVVSAQSPGYSVTRMRTDPQSVTGEPANTYLFTLNREDDVKWACRHGVHWIATDYPDRARDWAGGATRFSR</sequence>
<keyword evidence="2" id="KW-0378">Hydrolase</keyword>
<protein>
    <submittedName>
        <fullName evidence="2">Putative glycerophosphodiester phosphodiesterase 1</fullName>
        <ecNumber evidence="2">3.1.4.46</ecNumber>
    </submittedName>
</protein>